<evidence type="ECO:0000256" key="3">
    <source>
        <dbReference type="ARBA" id="ARBA00022475"/>
    </source>
</evidence>
<dbReference type="InterPro" id="IPR044878">
    <property type="entry name" value="UbiA_sf"/>
</dbReference>
<dbReference type="NCBIfam" id="TIGR00751">
    <property type="entry name" value="menA"/>
    <property type="match status" value="1"/>
</dbReference>
<feature type="transmembrane region" description="Helical" evidence="8">
    <location>
        <begin position="234"/>
        <end position="252"/>
    </location>
</feature>
<dbReference type="UniPathway" id="UPA00079">
    <property type="reaction ID" value="UER00168"/>
</dbReference>
<feature type="transmembrane region" description="Helical" evidence="8">
    <location>
        <begin position="154"/>
        <end position="178"/>
    </location>
</feature>
<dbReference type="Pfam" id="PF01040">
    <property type="entry name" value="UbiA"/>
    <property type="match status" value="1"/>
</dbReference>
<dbReference type="InterPro" id="IPR000537">
    <property type="entry name" value="UbiA_prenyltransferase"/>
</dbReference>
<organism evidence="10 11">
    <name type="scientific">Rufibacter quisquiliarum</name>
    <dbReference type="NCBI Taxonomy" id="1549639"/>
    <lineage>
        <taxon>Bacteria</taxon>
        <taxon>Pseudomonadati</taxon>
        <taxon>Bacteroidota</taxon>
        <taxon>Cytophagia</taxon>
        <taxon>Cytophagales</taxon>
        <taxon>Hymenobacteraceae</taxon>
        <taxon>Rufibacter</taxon>
    </lineage>
</organism>
<comment type="similarity">
    <text evidence="8">Belongs to the MenA family. Type 1 subfamily.</text>
</comment>
<dbReference type="GO" id="GO:0042371">
    <property type="term" value="P:vitamin K biosynthetic process"/>
    <property type="evidence" value="ECO:0007669"/>
    <property type="project" value="TreeGrafter"/>
</dbReference>
<comment type="pathway">
    <text evidence="8">Quinol/quinone metabolism; menaquinone biosynthesis; menaquinol from 1,4-dihydroxy-2-naphthoate: step 1/2.</text>
</comment>
<feature type="transmembrane region" description="Helical" evidence="8">
    <location>
        <begin position="294"/>
        <end position="310"/>
    </location>
</feature>
<dbReference type="InterPro" id="IPR004657">
    <property type="entry name" value="MenA"/>
</dbReference>
<dbReference type="InterPro" id="IPR026046">
    <property type="entry name" value="UBIAD1"/>
</dbReference>
<feature type="transmembrane region" description="Helical" evidence="8">
    <location>
        <begin position="184"/>
        <end position="203"/>
    </location>
</feature>
<dbReference type="GO" id="GO:0046428">
    <property type="term" value="F:1,4-dihydroxy-2-naphthoate polyprenyltransferase activity"/>
    <property type="evidence" value="ECO:0007669"/>
    <property type="project" value="UniProtKB-UniRule"/>
</dbReference>
<keyword evidence="6 8" id="KW-1133">Transmembrane helix</keyword>
<keyword evidence="4 8" id="KW-0808">Transferase</keyword>
<dbReference type="GO" id="GO:0005886">
    <property type="term" value="C:plasma membrane"/>
    <property type="evidence" value="ECO:0007669"/>
    <property type="project" value="UniProtKB-SubCell"/>
</dbReference>
<dbReference type="AlphaFoldDB" id="A0A839GP37"/>
<dbReference type="EMBL" id="JACJIQ010000014">
    <property type="protein sequence ID" value="MBA9078559.1"/>
    <property type="molecule type" value="Genomic_DNA"/>
</dbReference>
<reference evidence="10 11" key="1">
    <citation type="submission" date="2020-08" db="EMBL/GenBank/DDBJ databases">
        <title>Genomic Encyclopedia of Type Strains, Phase IV (KMG-IV): sequencing the most valuable type-strain genomes for metagenomic binning, comparative biology and taxonomic classification.</title>
        <authorList>
            <person name="Goeker M."/>
        </authorList>
    </citation>
    <scope>NUCLEOTIDE SEQUENCE [LARGE SCALE GENOMIC DNA]</scope>
    <source>
        <strain evidence="10 11">DSM 29854</strain>
    </source>
</reference>
<evidence type="ECO:0000256" key="6">
    <source>
        <dbReference type="ARBA" id="ARBA00022989"/>
    </source>
</evidence>
<dbReference type="PANTHER" id="PTHR13929">
    <property type="entry name" value="1,4-DIHYDROXY-2-NAPHTHOATE OCTAPRENYLTRANSFERASE"/>
    <property type="match status" value="1"/>
</dbReference>
<keyword evidence="11" id="KW-1185">Reference proteome</keyword>
<feature type="transmembrane region" description="Helical" evidence="8">
    <location>
        <begin position="101"/>
        <end position="121"/>
    </location>
</feature>
<comment type="caution">
    <text evidence="10">The sequence shown here is derived from an EMBL/GenBank/DDBJ whole genome shotgun (WGS) entry which is preliminary data.</text>
</comment>
<name>A0A839GP37_9BACT</name>
<dbReference type="HAMAP" id="MF_01937">
    <property type="entry name" value="MenA_1"/>
    <property type="match status" value="1"/>
</dbReference>
<evidence type="ECO:0000256" key="9">
    <source>
        <dbReference type="NCBIfam" id="TIGR00751"/>
    </source>
</evidence>
<proteinExistence type="inferred from homology"/>
<dbReference type="NCBIfam" id="NF004750">
    <property type="entry name" value="PRK06080.1-2"/>
    <property type="match status" value="1"/>
</dbReference>
<dbReference type="PANTHER" id="PTHR13929:SF0">
    <property type="entry name" value="UBIA PRENYLTRANSFERASE DOMAIN-CONTAINING PROTEIN 1"/>
    <property type="match status" value="1"/>
</dbReference>
<evidence type="ECO:0000256" key="1">
    <source>
        <dbReference type="ARBA" id="ARBA00004141"/>
    </source>
</evidence>
<dbReference type="PIRSF" id="PIRSF005355">
    <property type="entry name" value="UBIAD1"/>
    <property type="match status" value="1"/>
</dbReference>
<accession>A0A839GP37</accession>
<dbReference type="RefSeq" id="WP_343049736.1">
    <property type="nucleotide sequence ID" value="NZ_JACJIQ010000014.1"/>
</dbReference>
<evidence type="ECO:0000256" key="2">
    <source>
        <dbReference type="ARBA" id="ARBA00022428"/>
    </source>
</evidence>
<dbReference type="CDD" id="cd13962">
    <property type="entry name" value="PT_UbiA_UBIAD1"/>
    <property type="match status" value="1"/>
</dbReference>
<protein>
    <recommendedName>
        <fullName evidence="8 9">1,4-dihydroxy-2-naphthoate octaprenyltransferase</fullName>
        <shortName evidence="8">DHNA-octaprenyltransferase</shortName>
        <ecNumber evidence="8 9">2.5.1.74</ecNumber>
    </recommendedName>
</protein>
<sequence>MDLEKTGQKRPSAGTWVSAFRLRTLPLSLSCIGMGGFLAAADHLSRWPVLLLCVLTTLFLQILSNLANDYGDTRHGADSQHREGPKRAVQAGQITPGQMKAAIIVFSLLSLVSGVVLLWVALGTSGLYLFLFFLLLGIGAIWAAIGYTNGGKPYGYAGLGDISVFFFFGWVGVLGTYFLQTERIFSELLLPASSLGFFSAAVLNVNNIRDIKSDELAGKRSVPVRLGALRARNYHWLLLLGGIVCAAVFVLVRENHTLWPWLFLGSLPMLLYNGREVKRRQTPAELDPLLKQMAMSTLLFVVLLGIGLLLDRA</sequence>
<evidence type="ECO:0000256" key="8">
    <source>
        <dbReference type="HAMAP-Rule" id="MF_01937"/>
    </source>
</evidence>
<feature type="transmembrane region" description="Helical" evidence="8">
    <location>
        <begin position="20"/>
        <end position="41"/>
    </location>
</feature>
<keyword evidence="5 8" id="KW-0812">Transmembrane</keyword>
<keyword evidence="7 8" id="KW-0472">Membrane</keyword>
<dbReference type="Gene3D" id="1.10.357.140">
    <property type="entry name" value="UbiA prenyltransferase"/>
    <property type="match status" value="1"/>
</dbReference>
<keyword evidence="2 8" id="KW-0474">Menaquinone biosynthesis</keyword>
<feature type="transmembrane region" description="Helical" evidence="8">
    <location>
        <begin position="127"/>
        <end position="147"/>
    </location>
</feature>
<comment type="catalytic activity">
    <reaction evidence="8">
        <text>an all-trans-polyprenyl diphosphate + 1,4-dihydroxy-2-naphthoate + H(+) = a 2-demethylmenaquinol + CO2 + diphosphate</text>
        <dbReference type="Rhea" id="RHEA:26478"/>
        <dbReference type="Rhea" id="RHEA-COMP:9563"/>
        <dbReference type="Rhea" id="RHEA-COMP:9564"/>
        <dbReference type="ChEBI" id="CHEBI:11173"/>
        <dbReference type="ChEBI" id="CHEBI:15378"/>
        <dbReference type="ChEBI" id="CHEBI:16526"/>
        <dbReference type="ChEBI" id="CHEBI:33019"/>
        <dbReference type="ChEBI" id="CHEBI:55437"/>
        <dbReference type="ChEBI" id="CHEBI:58914"/>
        <dbReference type="EC" id="2.5.1.74"/>
    </reaction>
</comment>
<evidence type="ECO:0000313" key="11">
    <source>
        <dbReference type="Proteomes" id="UP000563094"/>
    </source>
</evidence>
<evidence type="ECO:0000313" key="10">
    <source>
        <dbReference type="EMBL" id="MBA9078559.1"/>
    </source>
</evidence>
<evidence type="ECO:0000256" key="4">
    <source>
        <dbReference type="ARBA" id="ARBA00022679"/>
    </source>
</evidence>
<keyword evidence="3 8" id="KW-1003">Cell membrane</keyword>
<dbReference type="GO" id="GO:0009234">
    <property type="term" value="P:menaquinone biosynthetic process"/>
    <property type="evidence" value="ECO:0007669"/>
    <property type="project" value="UniProtKB-UniRule"/>
</dbReference>
<dbReference type="Proteomes" id="UP000563094">
    <property type="component" value="Unassembled WGS sequence"/>
</dbReference>
<comment type="subcellular location">
    <subcellularLocation>
        <location evidence="8">Cell membrane</location>
        <topology evidence="8">Multi-pass membrane protein</topology>
    </subcellularLocation>
    <subcellularLocation>
        <location evidence="1">Membrane</location>
        <topology evidence="1">Multi-pass membrane protein</topology>
    </subcellularLocation>
</comment>
<feature type="transmembrane region" description="Helical" evidence="8">
    <location>
        <begin position="47"/>
        <end position="67"/>
    </location>
</feature>
<dbReference type="EC" id="2.5.1.74" evidence="8 9"/>
<evidence type="ECO:0000256" key="7">
    <source>
        <dbReference type="ARBA" id="ARBA00023136"/>
    </source>
</evidence>
<evidence type="ECO:0000256" key="5">
    <source>
        <dbReference type="ARBA" id="ARBA00022692"/>
    </source>
</evidence>
<gene>
    <name evidence="8" type="primary">menA</name>
    <name evidence="10" type="ORF">FHS90_003289</name>
</gene>
<comment type="function">
    <text evidence="8">Conversion of 1,4-dihydroxy-2-naphthoate (DHNA) to demethylmenaquinone (DMK).</text>
</comment>